<reference evidence="1 2" key="1">
    <citation type="journal article" date="2009" name="Proc. Natl. Acad. Sci. U.S.A.">
        <title>Biogeography of the Sulfolobus islandicus pan-genome.</title>
        <authorList>
            <person name="Reno M.L."/>
            <person name="Held N.L."/>
            <person name="Fields C.J."/>
            <person name="Burke P.V."/>
            <person name="Whitaker R.J."/>
        </authorList>
    </citation>
    <scope>NUCLEOTIDE SEQUENCE [LARGE SCALE GENOMIC DNA]</scope>
    <source>
        <strain evidence="2">M.16.4 / Kamchatka #3</strain>
    </source>
</reference>
<name>C4KFF7_SACI6</name>
<evidence type="ECO:0000313" key="1">
    <source>
        <dbReference type="EMBL" id="ACR41373.1"/>
    </source>
</evidence>
<dbReference type="GeneID" id="7941713"/>
<proteinExistence type="predicted"/>
<accession>C4KFF7</accession>
<dbReference type="Proteomes" id="UP000001479">
    <property type="component" value="Chromosome"/>
</dbReference>
<organism evidence="1 2">
    <name type="scientific">Saccharolobus islandicus (strain M.16.4 / Kamchatka #3)</name>
    <name type="common">Sulfolobus islandicus</name>
    <dbReference type="NCBI Taxonomy" id="426118"/>
    <lineage>
        <taxon>Archaea</taxon>
        <taxon>Thermoproteota</taxon>
        <taxon>Thermoprotei</taxon>
        <taxon>Sulfolobales</taxon>
        <taxon>Sulfolobaceae</taxon>
        <taxon>Saccharolobus</taxon>
    </lineage>
</organism>
<dbReference type="RefSeq" id="WP_012735695.1">
    <property type="nucleotide sequence ID" value="NC_012726.1"/>
</dbReference>
<gene>
    <name evidence="1" type="ordered locus">M164_0755</name>
</gene>
<dbReference type="AlphaFoldDB" id="C4KFF7"/>
<dbReference type="EMBL" id="CP001402">
    <property type="protein sequence ID" value="ACR41373.1"/>
    <property type="molecule type" value="Genomic_DNA"/>
</dbReference>
<dbReference type="KEGG" id="sid:M164_0755"/>
<protein>
    <submittedName>
        <fullName evidence="1">Uncharacterized protein</fullName>
    </submittedName>
</protein>
<sequence length="77" mass="9451">MIIHVYIHHYDLEKICERDGEYAICDNYYADHEYTVDDVEFEYADLENIVDRYLDDILEILQKNYKKKLNMLLKTNR</sequence>
<evidence type="ECO:0000313" key="2">
    <source>
        <dbReference type="Proteomes" id="UP000001479"/>
    </source>
</evidence>
<dbReference type="HOGENOM" id="CLU_189641_0_0_2"/>